<keyword evidence="1" id="KW-0812">Transmembrane</keyword>
<keyword evidence="1" id="KW-1133">Transmembrane helix</keyword>
<evidence type="ECO:0000256" key="1">
    <source>
        <dbReference type="SAM" id="Phobius"/>
    </source>
</evidence>
<feature type="transmembrane region" description="Helical" evidence="1">
    <location>
        <begin position="6"/>
        <end position="29"/>
    </location>
</feature>
<gene>
    <name evidence="2" type="ORF">LVY72_12390</name>
</gene>
<evidence type="ECO:0000313" key="3">
    <source>
        <dbReference type="Proteomes" id="UP001165368"/>
    </source>
</evidence>
<protein>
    <submittedName>
        <fullName evidence="2">Uncharacterized protein</fullName>
    </submittedName>
</protein>
<reference evidence="2" key="1">
    <citation type="submission" date="2022-01" db="EMBL/GenBank/DDBJ databases">
        <authorList>
            <person name="Jo J.-H."/>
            <person name="Im W.-T."/>
        </authorList>
    </citation>
    <scope>NUCLEOTIDE SEQUENCE</scope>
    <source>
        <strain evidence="2">I2-34</strain>
    </source>
</reference>
<accession>A0ABS9L882</accession>
<dbReference type="Proteomes" id="UP001165368">
    <property type="component" value="Unassembled WGS sequence"/>
</dbReference>
<keyword evidence="1" id="KW-0472">Membrane</keyword>
<dbReference type="RefSeq" id="WP_237821265.1">
    <property type="nucleotide sequence ID" value="NZ_JAKLTQ010000008.1"/>
</dbReference>
<comment type="caution">
    <text evidence="2">The sequence shown here is derived from an EMBL/GenBank/DDBJ whole genome shotgun (WGS) entry which is preliminary data.</text>
</comment>
<evidence type="ECO:0000313" key="2">
    <source>
        <dbReference type="EMBL" id="MCG2622702.1"/>
    </source>
</evidence>
<name>A0ABS9L882_9MICC</name>
<keyword evidence="3" id="KW-1185">Reference proteome</keyword>
<organism evidence="2 3">
    <name type="scientific">Arthrobacter hankyongi</name>
    <dbReference type="NCBI Taxonomy" id="2904801"/>
    <lineage>
        <taxon>Bacteria</taxon>
        <taxon>Bacillati</taxon>
        <taxon>Actinomycetota</taxon>
        <taxon>Actinomycetes</taxon>
        <taxon>Micrococcales</taxon>
        <taxon>Micrococcaceae</taxon>
        <taxon>Arthrobacter</taxon>
    </lineage>
</organism>
<sequence>MSQTTALAVLAGTALGVGLWLTFTGLPVMRRRSFADRIYPQLKTIELQSRVSGNFKLTAGGRLD</sequence>
<proteinExistence type="predicted"/>
<dbReference type="EMBL" id="JAKLTQ010000008">
    <property type="protein sequence ID" value="MCG2622702.1"/>
    <property type="molecule type" value="Genomic_DNA"/>
</dbReference>